<evidence type="ECO:0000313" key="8">
    <source>
        <dbReference type="Proteomes" id="UP000199144"/>
    </source>
</evidence>
<keyword evidence="2" id="KW-1003">Cell membrane</keyword>
<dbReference type="GO" id="GO:0015920">
    <property type="term" value="P:lipopolysaccharide transport"/>
    <property type="evidence" value="ECO:0007669"/>
    <property type="project" value="TreeGrafter"/>
</dbReference>
<keyword evidence="3 6" id="KW-0812">Transmembrane</keyword>
<sequence length="372" mass="41882">MSRFDRYILSQLLTLFGFFSLVLVSVYWVNRAVVLFDQLIASGQNATVFLELTILSLPNVIRLVLPMSVFAATVYVINRLSSESELTVMQATGFSPWRLGRPVLYFGIIVAVMMSALTHFLVPASLVQLTERQKEIAENVTSRLLTEGTFLHPTSGVTFYIREISNDGVLRDVFLSDRRNPARTTTYTAEEAYLVQDDSGPKLIMVSGLAQVHSTKDGRLITTNFSDFSYDIGTVINRDAKPRREIKHLQTTELLFDSYRLARETNIDRGVIVYEGHGRFAQALSTIVFPLVGFAVLLVGGYSRFGVWKQILIAFVLLVILELTKSAMTDPVRNHPNMWPLVYAPALLGTVLIFGIMRLASNPIHWRRRSRA</sequence>
<dbReference type="STRING" id="254406.SAMN04488042_104256"/>
<feature type="transmembrane region" description="Helical" evidence="6">
    <location>
        <begin position="311"/>
        <end position="328"/>
    </location>
</feature>
<organism evidence="7 8">
    <name type="scientific">Shimia aestuarii</name>
    <dbReference type="NCBI Taxonomy" id="254406"/>
    <lineage>
        <taxon>Bacteria</taxon>
        <taxon>Pseudomonadati</taxon>
        <taxon>Pseudomonadota</taxon>
        <taxon>Alphaproteobacteria</taxon>
        <taxon>Rhodobacterales</taxon>
        <taxon>Roseobacteraceae</taxon>
    </lineage>
</organism>
<feature type="transmembrane region" description="Helical" evidence="6">
    <location>
        <begin position="280"/>
        <end position="299"/>
    </location>
</feature>
<dbReference type="GO" id="GO:0055085">
    <property type="term" value="P:transmembrane transport"/>
    <property type="evidence" value="ECO:0007669"/>
    <property type="project" value="InterPro"/>
</dbReference>
<comment type="subcellular location">
    <subcellularLocation>
        <location evidence="1">Cell membrane</location>
        <topology evidence="1">Multi-pass membrane protein</topology>
    </subcellularLocation>
</comment>
<evidence type="ECO:0000313" key="7">
    <source>
        <dbReference type="EMBL" id="SFM16403.1"/>
    </source>
</evidence>
<name>A0A1I4NMM0_9RHOB</name>
<dbReference type="OrthoDB" id="8477889at2"/>
<dbReference type="PANTHER" id="PTHR33529:SF6">
    <property type="entry name" value="YJGP_YJGQ FAMILY PERMEASE"/>
    <property type="match status" value="1"/>
</dbReference>
<keyword evidence="8" id="KW-1185">Reference proteome</keyword>
<evidence type="ECO:0000256" key="5">
    <source>
        <dbReference type="ARBA" id="ARBA00023136"/>
    </source>
</evidence>
<protein>
    <submittedName>
        <fullName evidence="7">Lipopolysaccharide export system permease protein</fullName>
    </submittedName>
</protein>
<dbReference type="PANTHER" id="PTHR33529">
    <property type="entry name" value="SLR0882 PROTEIN-RELATED"/>
    <property type="match status" value="1"/>
</dbReference>
<dbReference type="InterPro" id="IPR030922">
    <property type="entry name" value="LptF"/>
</dbReference>
<dbReference type="Pfam" id="PF03739">
    <property type="entry name" value="LptF_LptG"/>
    <property type="match status" value="1"/>
</dbReference>
<proteinExistence type="predicted"/>
<keyword evidence="5 6" id="KW-0472">Membrane</keyword>
<dbReference type="RefSeq" id="WP_093094129.1">
    <property type="nucleotide sequence ID" value="NZ_FOTQ01000004.1"/>
</dbReference>
<feature type="transmembrane region" description="Helical" evidence="6">
    <location>
        <begin position="12"/>
        <end position="29"/>
    </location>
</feature>
<feature type="transmembrane region" description="Helical" evidence="6">
    <location>
        <begin position="60"/>
        <end position="81"/>
    </location>
</feature>
<reference evidence="7 8" key="1">
    <citation type="submission" date="2016-10" db="EMBL/GenBank/DDBJ databases">
        <authorList>
            <person name="de Groot N.N."/>
        </authorList>
    </citation>
    <scope>NUCLEOTIDE SEQUENCE [LARGE SCALE GENOMIC DNA]</scope>
    <source>
        <strain evidence="7 8">DSM 15283</strain>
    </source>
</reference>
<gene>
    <name evidence="7" type="ORF">SAMN04488042_104256</name>
</gene>
<feature type="transmembrane region" description="Helical" evidence="6">
    <location>
        <begin position="340"/>
        <end position="361"/>
    </location>
</feature>
<dbReference type="AlphaFoldDB" id="A0A1I4NMM0"/>
<dbReference type="EMBL" id="FOTQ01000004">
    <property type="protein sequence ID" value="SFM16403.1"/>
    <property type="molecule type" value="Genomic_DNA"/>
</dbReference>
<dbReference type="Proteomes" id="UP000199144">
    <property type="component" value="Unassembled WGS sequence"/>
</dbReference>
<dbReference type="GO" id="GO:0043190">
    <property type="term" value="C:ATP-binding cassette (ABC) transporter complex"/>
    <property type="evidence" value="ECO:0007669"/>
    <property type="project" value="InterPro"/>
</dbReference>
<evidence type="ECO:0000256" key="6">
    <source>
        <dbReference type="SAM" id="Phobius"/>
    </source>
</evidence>
<evidence type="ECO:0000256" key="4">
    <source>
        <dbReference type="ARBA" id="ARBA00022989"/>
    </source>
</evidence>
<dbReference type="NCBIfam" id="TIGR04407">
    <property type="entry name" value="LptF_YjgP"/>
    <property type="match status" value="1"/>
</dbReference>
<feature type="transmembrane region" description="Helical" evidence="6">
    <location>
        <begin position="102"/>
        <end position="122"/>
    </location>
</feature>
<dbReference type="InterPro" id="IPR005495">
    <property type="entry name" value="LptG/LptF_permease"/>
</dbReference>
<evidence type="ECO:0000256" key="2">
    <source>
        <dbReference type="ARBA" id="ARBA00022475"/>
    </source>
</evidence>
<evidence type="ECO:0000256" key="3">
    <source>
        <dbReference type="ARBA" id="ARBA00022692"/>
    </source>
</evidence>
<evidence type="ECO:0000256" key="1">
    <source>
        <dbReference type="ARBA" id="ARBA00004651"/>
    </source>
</evidence>
<keyword evidence="4 6" id="KW-1133">Transmembrane helix</keyword>
<accession>A0A1I4NMM0</accession>